<dbReference type="AlphaFoldDB" id="A0AAW9D4I4"/>
<proteinExistence type="predicted"/>
<protein>
    <submittedName>
        <fullName evidence="1">Uncharacterized protein</fullName>
    </submittedName>
</protein>
<dbReference type="EMBL" id="QXCT01000002">
    <property type="protein sequence ID" value="MDW9256822.1"/>
    <property type="molecule type" value="Genomic_DNA"/>
</dbReference>
<evidence type="ECO:0000313" key="1">
    <source>
        <dbReference type="EMBL" id="MDW9256822.1"/>
    </source>
</evidence>
<evidence type="ECO:0000313" key="2">
    <source>
        <dbReference type="Proteomes" id="UP001272137"/>
    </source>
</evidence>
<gene>
    <name evidence="1" type="ORF">C7S16_2902</name>
</gene>
<organism evidence="1 2">
    <name type="scientific">Burkholderia thailandensis</name>
    <dbReference type="NCBI Taxonomy" id="57975"/>
    <lineage>
        <taxon>Bacteria</taxon>
        <taxon>Pseudomonadati</taxon>
        <taxon>Pseudomonadota</taxon>
        <taxon>Betaproteobacteria</taxon>
        <taxon>Burkholderiales</taxon>
        <taxon>Burkholderiaceae</taxon>
        <taxon>Burkholderia</taxon>
        <taxon>pseudomallei group</taxon>
    </lineage>
</organism>
<comment type="caution">
    <text evidence="1">The sequence shown here is derived from an EMBL/GenBank/DDBJ whole genome shotgun (WGS) entry which is preliminary data.</text>
</comment>
<reference evidence="1" key="1">
    <citation type="submission" date="2018-08" db="EMBL/GenBank/DDBJ databases">
        <title>Identification of Burkholderia cepacia strains that express a Burkholderia pseudomallei-like capsular polysaccharide.</title>
        <authorList>
            <person name="Burtnick M.N."/>
            <person name="Vongsouvath M."/>
            <person name="Newton P."/>
            <person name="Wuthiekanun V."/>
            <person name="Limmathurotsakul D."/>
            <person name="Brett P.J."/>
            <person name="Chantratita N."/>
            <person name="Dance D.A."/>
        </authorList>
    </citation>
    <scope>NUCLEOTIDE SEQUENCE</scope>
    <source>
        <strain evidence="1">SBXCC001</strain>
    </source>
</reference>
<name>A0AAW9D4I4_BURTH</name>
<dbReference type="Proteomes" id="UP001272137">
    <property type="component" value="Unassembled WGS sequence"/>
</dbReference>
<sequence length="41" mass="4722">MRRCDAARRRVPAASRARMPARRLAARRLRACRNAARYAVP</sequence>
<accession>A0AAW9D4I4</accession>